<evidence type="ECO:0000313" key="4">
    <source>
        <dbReference type="Proteomes" id="UP000094578"/>
    </source>
</evidence>
<dbReference type="AlphaFoldDB" id="A0A1E3L7R4"/>
<keyword evidence="4" id="KW-1185">Reference proteome</keyword>
<dbReference type="STRING" id="1886670.PTI45_00835"/>
<feature type="domain" description="SLH" evidence="2">
    <location>
        <begin position="105"/>
        <end position="164"/>
    </location>
</feature>
<feature type="domain" description="SLH" evidence="2">
    <location>
        <begin position="171"/>
        <end position="237"/>
    </location>
</feature>
<comment type="caution">
    <text evidence="3">The sequence shown here is derived from an EMBL/GenBank/DDBJ whole genome shotgun (WGS) entry which is preliminary data.</text>
</comment>
<evidence type="ECO:0000313" key="3">
    <source>
        <dbReference type="EMBL" id="ODP29857.1"/>
    </source>
</evidence>
<dbReference type="RefSeq" id="WP_175425116.1">
    <property type="nucleotide sequence ID" value="NZ_MDER01000028.1"/>
</dbReference>
<dbReference type="PANTHER" id="PTHR43308">
    <property type="entry name" value="OUTER MEMBRANE PROTEIN ALPHA-RELATED"/>
    <property type="match status" value="1"/>
</dbReference>
<dbReference type="InterPro" id="IPR051465">
    <property type="entry name" value="Cell_Envelope_Struct_Comp"/>
</dbReference>
<protein>
    <submittedName>
        <fullName evidence="3">N-acetylmuramoyl-L-alanine amidase</fullName>
        <ecNumber evidence="3">3.5.1.28</ecNumber>
    </submittedName>
</protein>
<evidence type="ECO:0000259" key="2">
    <source>
        <dbReference type="PROSITE" id="PS51272"/>
    </source>
</evidence>
<keyword evidence="1" id="KW-0732">Signal</keyword>
<dbReference type="PROSITE" id="PS51272">
    <property type="entry name" value="SLH"/>
    <property type="match status" value="3"/>
</dbReference>
<sequence length="416" mass="45932">MKKLIVSVLATSIVCAGITYSEPLLHSSTASQPHSVAYAASSSGNFKDVKGHWAEATIAKAYAMGLVQGYQDGTFRPNAKVTRAEYASLLTRATKLGSGTGGSSFKDMKGHWAENAVTRLSALGFINNSDYSNGFKPNTELTRLEMMKWMSNGLVQSNISFKQAFEDTQNTLLPTPEATKGKIAKAQIPYLALVRGTGIVGGFADGSLRPEEPTTRAEVAAILLRYIDVEGQEASKYADLNEMREVGTTGTNLLTISNYKYVNGNISNIMNTDITLTNKSGLVQLHHFIVIDARENKLKSVYSNLFIDSEKQRTDFEKDVFLTFTELSFTSNLNPAISNLQMYNNGWDNAFLRFHRINNLEYASKNGISTIPTDSSKLIKKGVKVKFWNQSFLESTNSNQYASADKKKYVTFTNKN</sequence>
<dbReference type="EC" id="3.5.1.28" evidence="3"/>
<dbReference type="PANTHER" id="PTHR43308:SF5">
    <property type="entry name" value="S-LAYER PROTEIN _ PEPTIDOGLYCAN ENDO-BETA-N-ACETYLGLUCOSAMINIDASE"/>
    <property type="match status" value="1"/>
</dbReference>
<dbReference type="EMBL" id="MDER01000028">
    <property type="protein sequence ID" value="ODP29857.1"/>
    <property type="molecule type" value="Genomic_DNA"/>
</dbReference>
<reference evidence="3 4" key="1">
    <citation type="submission" date="2016-08" db="EMBL/GenBank/DDBJ databases">
        <title>Genome sequencing of Paenibacillus sp. TI45-13ar, isolated from Korean traditional nuruk.</title>
        <authorList>
            <person name="Kim S.-J."/>
        </authorList>
    </citation>
    <scope>NUCLEOTIDE SEQUENCE [LARGE SCALE GENOMIC DNA]</scope>
    <source>
        <strain evidence="3 4">TI45-13ar</strain>
    </source>
</reference>
<organism evidence="3 4">
    <name type="scientific">Paenibacillus nuruki</name>
    <dbReference type="NCBI Taxonomy" id="1886670"/>
    <lineage>
        <taxon>Bacteria</taxon>
        <taxon>Bacillati</taxon>
        <taxon>Bacillota</taxon>
        <taxon>Bacilli</taxon>
        <taxon>Bacillales</taxon>
        <taxon>Paenibacillaceae</taxon>
        <taxon>Paenibacillus</taxon>
    </lineage>
</organism>
<name>A0A1E3L7R4_9BACL</name>
<dbReference type="Proteomes" id="UP000094578">
    <property type="component" value="Unassembled WGS sequence"/>
</dbReference>
<proteinExistence type="predicted"/>
<accession>A0A1E3L7R4</accession>
<dbReference type="InterPro" id="IPR001119">
    <property type="entry name" value="SLH_dom"/>
</dbReference>
<dbReference type="PATRIC" id="fig|1886670.3.peg.856"/>
<feature type="signal peptide" evidence="1">
    <location>
        <begin position="1"/>
        <end position="21"/>
    </location>
</feature>
<evidence type="ECO:0000256" key="1">
    <source>
        <dbReference type="SAM" id="SignalP"/>
    </source>
</evidence>
<gene>
    <name evidence="3" type="ORF">PTI45_00835</name>
</gene>
<keyword evidence="3" id="KW-0378">Hydrolase</keyword>
<feature type="chain" id="PRO_5039251473" evidence="1">
    <location>
        <begin position="22"/>
        <end position="416"/>
    </location>
</feature>
<dbReference type="GO" id="GO:0008745">
    <property type="term" value="F:N-acetylmuramoyl-L-alanine amidase activity"/>
    <property type="evidence" value="ECO:0007669"/>
    <property type="project" value="UniProtKB-EC"/>
</dbReference>
<dbReference type="Pfam" id="PF00395">
    <property type="entry name" value="SLH"/>
    <property type="match status" value="3"/>
</dbReference>
<feature type="domain" description="SLH" evidence="2">
    <location>
        <begin position="41"/>
        <end position="104"/>
    </location>
</feature>